<evidence type="ECO:0000256" key="12">
    <source>
        <dbReference type="ARBA" id="ARBA00023303"/>
    </source>
</evidence>
<evidence type="ECO:0000256" key="7">
    <source>
        <dbReference type="ARBA" id="ARBA00023053"/>
    </source>
</evidence>
<dbReference type="AlphaFoldDB" id="A0A2A6CNI2"/>
<proteinExistence type="inferred from homology"/>
<keyword evidence="15" id="KW-1185">Reference proteome</keyword>
<gene>
    <name evidence="14" type="primary">WBGene00280100</name>
</gene>
<sequence>MQVGQGTCQRLKKLFLDYSEWCTIACLNKISSRVRWLAAVYTILFVIMLTLFLYISIILILKYFKFPSSTELTLDVQSELFPRFSFCNENPLKRSAVDTDPAFVEITKMLKQFEELEQGTRTTDDFGIGAGALKSLRRRTRAKMMLRLLMNKLSAWDRFRGGYSYSELVSECTFMGKTCSSLDFTSFLHPDYGVCFTFAIERNVTRAGSEQALRMLMTVNQDTPKFNVFDSLPTTESAAIRAVIHQPEEYPDFTMNGFKIGASTQASISISKIGHSRTDKPYGNCTTEAMDAHNYYANYTYTFNTYQHSCLQRLALEKCKCVDPLYKKAVDQTYCSTPADMLCLVSLIKQDPSSANGTAPVCNCLPACTEILIARTITYGVYPSAKYKVATGTQEQRGVLLDGQGGGRDGSPNEDADDYDNPYTTTTTPTPICEQQDNIILYNDRRTVLGLQAAKCSSDHRSYFDTAKFIVIQGWPCLSNKTCKTCLMYAKSMDDWEWPCNYTKYEQCVQYNSNSTSPYDCKTFFGLFDFIPFGVDTPNVKDWAKGSGPGTSDCTKITQDPRARAACFVNNDCVRISSPSDVSQSVIQSGLLDSTFVASVFSNPFLTKCQFLDKLTAAQLQHYYPATTTTVSSSSTTGGIKRNKRATVVDPSNSTSTNATVDKPGVFFSYGSCEYANKNFKGAAECIKWYKRNGLTFELYFGSLATNTYKQGPTYTLVTMLSDVAGHAGLWLGISIVSLVEIGALIVMILNALICSRKTAVVQTNSTNVRSGIIYYAEDKAIDNIKNSGFRNYKFLHTYFILDL</sequence>
<dbReference type="GO" id="GO:0035725">
    <property type="term" value="P:sodium ion transmembrane transport"/>
    <property type="evidence" value="ECO:0000318"/>
    <property type="project" value="GO_Central"/>
</dbReference>
<accession>A0A2A6CNI2</accession>
<evidence type="ECO:0000256" key="3">
    <source>
        <dbReference type="ARBA" id="ARBA00022448"/>
    </source>
</evidence>
<keyword evidence="4 13" id="KW-0894">Sodium channel</keyword>
<dbReference type="Pfam" id="PF00858">
    <property type="entry name" value="ASC"/>
    <property type="match status" value="2"/>
</dbReference>
<evidence type="ECO:0000256" key="6">
    <source>
        <dbReference type="ARBA" id="ARBA00022989"/>
    </source>
</evidence>
<dbReference type="PANTHER" id="PTHR11690">
    <property type="entry name" value="AMILORIDE-SENSITIVE SODIUM CHANNEL-RELATED"/>
    <property type="match status" value="1"/>
</dbReference>
<evidence type="ECO:0000256" key="10">
    <source>
        <dbReference type="ARBA" id="ARBA00023180"/>
    </source>
</evidence>
<evidence type="ECO:0000313" key="14">
    <source>
        <dbReference type="EnsemblMetazoa" id="PPA41731.1"/>
    </source>
</evidence>
<keyword evidence="8 13" id="KW-0406">Ion transport</keyword>
<keyword evidence="12 13" id="KW-0407">Ion channel</keyword>
<evidence type="ECO:0000256" key="11">
    <source>
        <dbReference type="ARBA" id="ARBA00023201"/>
    </source>
</evidence>
<dbReference type="OrthoDB" id="6021021at2759"/>
<evidence type="ECO:0000256" key="1">
    <source>
        <dbReference type="ARBA" id="ARBA00004141"/>
    </source>
</evidence>
<evidence type="ECO:0000313" key="15">
    <source>
        <dbReference type="Proteomes" id="UP000005239"/>
    </source>
</evidence>
<keyword evidence="9" id="KW-0472">Membrane</keyword>
<accession>A0A8R1UVQ0</accession>
<comment type="subcellular location">
    <subcellularLocation>
        <location evidence="1">Membrane</location>
        <topology evidence="1">Multi-pass membrane protein</topology>
    </subcellularLocation>
</comment>
<reference evidence="14" key="2">
    <citation type="submission" date="2022-06" db="UniProtKB">
        <authorList>
            <consortium name="EnsemblMetazoa"/>
        </authorList>
    </citation>
    <scope>IDENTIFICATION</scope>
    <source>
        <strain evidence="14">PS312</strain>
    </source>
</reference>
<keyword evidence="3 13" id="KW-0813">Transport</keyword>
<dbReference type="GO" id="GO:0005886">
    <property type="term" value="C:plasma membrane"/>
    <property type="evidence" value="ECO:0000318"/>
    <property type="project" value="GO_Central"/>
</dbReference>
<keyword evidence="5 13" id="KW-0812">Transmembrane</keyword>
<keyword evidence="11 13" id="KW-0739">Sodium transport</keyword>
<keyword evidence="7" id="KW-0915">Sodium</keyword>
<dbReference type="InterPro" id="IPR001873">
    <property type="entry name" value="ENaC"/>
</dbReference>
<evidence type="ECO:0000256" key="5">
    <source>
        <dbReference type="ARBA" id="ARBA00022692"/>
    </source>
</evidence>
<dbReference type="PANTHER" id="PTHR11690:SF269">
    <property type="entry name" value="DEGENERIN-LIKE PROTEIN ASIC-2"/>
    <property type="match status" value="1"/>
</dbReference>
<comment type="similarity">
    <text evidence="2 13">Belongs to the amiloride-sensitive sodium channel (TC 1.A.6) family.</text>
</comment>
<keyword evidence="6" id="KW-1133">Transmembrane helix</keyword>
<evidence type="ECO:0000256" key="4">
    <source>
        <dbReference type="ARBA" id="ARBA00022461"/>
    </source>
</evidence>
<dbReference type="Proteomes" id="UP000005239">
    <property type="component" value="Unassembled WGS sequence"/>
</dbReference>
<dbReference type="Gene3D" id="2.60.470.10">
    <property type="entry name" value="Acid-sensing ion channels like domains"/>
    <property type="match status" value="1"/>
</dbReference>
<organism evidence="14 15">
    <name type="scientific">Pristionchus pacificus</name>
    <name type="common">Parasitic nematode worm</name>
    <dbReference type="NCBI Taxonomy" id="54126"/>
    <lineage>
        <taxon>Eukaryota</taxon>
        <taxon>Metazoa</taxon>
        <taxon>Ecdysozoa</taxon>
        <taxon>Nematoda</taxon>
        <taxon>Chromadorea</taxon>
        <taxon>Rhabditida</taxon>
        <taxon>Rhabditina</taxon>
        <taxon>Diplogasteromorpha</taxon>
        <taxon>Diplogasteroidea</taxon>
        <taxon>Neodiplogasteridae</taxon>
        <taxon>Pristionchus</taxon>
    </lineage>
</organism>
<evidence type="ECO:0000256" key="8">
    <source>
        <dbReference type="ARBA" id="ARBA00023065"/>
    </source>
</evidence>
<name>A0A2A6CNI2_PRIPA</name>
<dbReference type="GO" id="GO:0015280">
    <property type="term" value="F:ligand-gated sodium channel activity"/>
    <property type="evidence" value="ECO:0000318"/>
    <property type="project" value="GO_Central"/>
</dbReference>
<dbReference type="Gene3D" id="1.10.287.770">
    <property type="entry name" value="YojJ-like"/>
    <property type="match status" value="1"/>
</dbReference>
<keyword evidence="10" id="KW-0325">Glycoprotein</keyword>
<protein>
    <submittedName>
        <fullName evidence="14">Ion channel</fullName>
    </submittedName>
</protein>
<dbReference type="EnsemblMetazoa" id="PPA41731.1">
    <property type="protein sequence ID" value="PPA41731.1"/>
    <property type="gene ID" value="WBGene00280100"/>
</dbReference>
<evidence type="ECO:0000256" key="13">
    <source>
        <dbReference type="RuleBase" id="RU000679"/>
    </source>
</evidence>
<reference evidence="15" key="1">
    <citation type="journal article" date="2008" name="Nat. Genet.">
        <title>The Pristionchus pacificus genome provides a unique perspective on nematode lifestyle and parasitism.</title>
        <authorList>
            <person name="Dieterich C."/>
            <person name="Clifton S.W."/>
            <person name="Schuster L.N."/>
            <person name="Chinwalla A."/>
            <person name="Delehaunty K."/>
            <person name="Dinkelacker I."/>
            <person name="Fulton L."/>
            <person name="Fulton R."/>
            <person name="Godfrey J."/>
            <person name="Minx P."/>
            <person name="Mitreva M."/>
            <person name="Roeseler W."/>
            <person name="Tian H."/>
            <person name="Witte H."/>
            <person name="Yang S.P."/>
            <person name="Wilson R.K."/>
            <person name="Sommer R.J."/>
        </authorList>
    </citation>
    <scope>NUCLEOTIDE SEQUENCE [LARGE SCALE GENOMIC DNA]</scope>
    <source>
        <strain evidence="15">PS312</strain>
    </source>
</reference>
<evidence type="ECO:0000256" key="2">
    <source>
        <dbReference type="ARBA" id="ARBA00007193"/>
    </source>
</evidence>
<evidence type="ECO:0000256" key="9">
    <source>
        <dbReference type="ARBA" id="ARBA00023136"/>
    </source>
</evidence>
<dbReference type="PRINTS" id="PR01078">
    <property type="entry name" value="AMINACHANNEL"/>
</dbReference>